<dbReference type="PROSITE" id="PS50096">
    <property type="entry name" value="IQ"/>
    <property type="match status" value="1"/>
</dbReference>
<dbReference type="Gene3D" id="1.20.5.4820">
    <property type="match status" value="1"/>
</dbReference>
<accession>A0A7S2VSH9</accession>
<gene>
    <name evidence="1" type="ORF">BRAN1462_LOCUS64129</name>
</gene>
<sequence>MLVGRTKVFLREESLTQLDAARCSAAGRRLLAALRGRLQRRRFAQTVRAVRAIQAFARQVSARAACRRLRAARMAAAAAEQAASQARACGRLQRWWRRRAAEQRRVAAPVALPASPWDERRPGAIFVDPAPDMALVAVAPLIHERRPRGLHERRADDAAANALRDCTLPKKDNLPSADPSRQALWALTEVGETVKNVGHVPEQIGLGADRDSAAYSRLSFETDEAETQMGGPPAMSAPAAVSVAALAASPAPQAPASPEAPTRRGTLLTASIRINVGVSASRVGATRRSCVTPVRGVVRRPLSTCAHNSQAFCQAGRGAGASAGHDGAQTPMAAGRVWSSQGKGACLSAPRCCSRASPVILHRPAAVVTQPIASSLAASLAAAACVSPSREPAAARAVGEPPGVIGRAPQLATPALPAFGTLPLSLPRGALSPPVAGTTRAPCAVPGARAIAPSAPGSPWACQPRLIRSHVPPASAVRVLSPTPVPAAVTSAAAVAAAVGPVSAAAAAEARVASCATAHAWRNGGACRTRHTLGFVTPAPSRRPVFVRLSLSPVRRVAASTPCRAAVVA</sequence>
<dbReference type="EMBL" id="HBGW01101334">
    <property type="protein sequence ID" value="CAD9646307.1"/>
    <property type="molecule type" value="Transcribed_RNA"/>
</dbReference>
<evidence type="ECO:0000313" key="1">
    <source>
        <dbReference type="EMBL" id="CAD9646307.1"/>
    </source>
</evidence>
<protein>
    <submittedName>
        <fullName evidence="1">Uncharacterized protein</fullName>
    </submittedName>
</protein>
<dbReference type="AlphaFoldDB" id="A0A7S2VSH9"/>
<name>A0A7S2VSH9_9DINO</name>
<proteinExistence type="predicted"/>
<reference evidence="1" key="1">
    <citation type="submission" date="2021-01" db="EMBL/GenBank/DDBJ databases">
        <authorList>
            <person name="Corre E."/>
            <person name="Pelletier E."/>
            <person name="Niang G."/>
            <person name="Scheremetjew M."/>
            <person name="Finn R."/>
            <person name="Kale V."/>
            <person name="Holt S."/>
            <person name="Cochrane G."/>
            <person name="Meng A."/>
            <person name="Brown T."/>
            <person name="Cohen L."/>
        </authorList>
    </citation>
    <scope>NUCLEOTIDE SEQUENCE</scope>
    <source>
        <strain evidence="1">RCC3387</strain>
    </source>
</reference>
<organism evidence="1">
    <name type="scientific">Zooxanthella nutricula</name>
    <dbReference type="NCBI Taxonomy" id="1333877"/>
    <lineage>
        <taxon>Eukaryota</taxon>
        <taxon>Sar</taxon>
        <taxon>Alveolata</taxon>
        <taxon>Dinophyceae</taxon>
        <taxon>Peridiniales</taxon>
        <taxon>Peridiniales incertae sedis</taxon>
        <taxon>Zooxanthella</taxon>
    </lineage>
</organism>